<proteinExistence type="inferred from homology"/>
<keyword evidence="2 3" id="KW-0472">Membrane</keyword>
<comment type="caution">
    <text evidence="4">The sequence shown here is derived from an EMBL/GenBank/DDBJ whole genome shotgun (WGS) entry which is preliminary data.</text>
</comment>
<evidence type="ECO:0000256" key="3">
    <source>
        <dbReference type="SAM" id="Phobius"/>
    </source>
</evidence>
<dbReference type="PANTHER" id="PTHR34295:SF1">
    <property type="entry name" value="BIOTIN TRANSPORTER BIOY"/>
    <property type="match status" value="1"/>
</dbReference>
<sequence>MIMQSTTKTPGYAKTKDMAYIAVFAVLIAVCSWISIPTTVPFTLQTFAVFLTVGVLGGKRGSLAVLVYILLGCVGVPVFAGFSGGIGVLAGQTGGYIVGFLFSALVMWGIERIAGTRLWVQAASMVLGLLVCYAVGTAWFLVVYGQNTGTVGIGTVLGWCVIPFIVPDLVKIALAVLMTRRLSPILRNL</sequence>
<dbReference type="InterPro" id="IPR003784">
    <property type="entry name" value="BioY"/>
</dbReference>
<comment type="similarity">
    <text evidence="1 2">Belongs to the BioY family.</text>
</comment>
<comment type="subcellular location">
    <subcellularLocation>
        <location evidence="2">Cell membrane</location>
        <topology evidence="2">Multi-pass membrane protein</topology>
    </subcellularLocation>
</comment>
<evidence type="ECO:0000313" key="5">
    <source>
        <dbReference type="Proteomes" id="UP000886723"/>
    </source>
</evidence>
<dbReference type="PIRSF" id="PIRSF016661">
    <property type="entry name" value="BioY"/>
    <property type="match status" value="1"/>
</dbReference>
<feature type="transmembrane region" description="Helical" evidence="3">
    <location>
        <begin position="156"/>
        <end position="177"/>
    </location>
</feature>
<dbReference type="PANTHER" id="PTHR34295">
    <property type="entry name" value="BIOTIN TRANSPORTER BIOY"/>
    <property type="match status" value="1"/>
</dbReference>
<keyword evidence="3" id="KW-1133">Transmembrane helix</keyword>
<dbReference type="Gene3D" id="1.10.1760.20">
    <property type="match status" value="1"/>
</dbReference>
<reference evidence="4" key="1">
    <citation type="submission" date="2020-10" db="EMBL/GenBank/DDBJ databases">
        <authorList>
            <person name="Gilroy R."/>
        </authorList>
    </citation>
    <scope>NUCLEOTIDE SEQUENCE</scope>
    <source>
        <strain evidence="4">ChiBcec2-4451</strain>
    </source>
</reference>
<dbReference type="EMBL" id="DVON01000190">
    <property type="protein sequence ID" value="HIV13270.1"/>
    <property type="molecule type" value="Genomic_DNA"/>
</dbReference>
<dbReference type="Proteomes" id="UP000886723">
    <property type="component" value="Unassembled WGS sequence"/>
</dbReference>
<evidence type="ECO:0000256" key="1">
    <source>
        <dbReference type="ARBA" id="ARBA00010692"/>
    </source>
</evidence>
<keyword evidence="3" id="KW-0812">Transmembrane</keyword>
<keyword evidence="2" id="KW-0813">Transport</keyword>
<dbReference type="Pfam" id="PF02632">
    <property type="entry name" value="BioY"/>
    <property type="match status" value="1"/>
</dbReference>
<feature type="transmembrane region" description="Helical" evidence="3">
    <location>
        <begin position="18"/>
        <end position="36"/>
    </location>
</feature>
<protein>
    <recommendedName>
        <fullName evidence="2">Biotin transporter</fullName>
    </recommendedName>
</protein>
<dbReference type="GO" id="GO:0005886">
    <property type="term" value="C:plasma membrane"/>
    <property type="evidence" value="ECO:0007669"/>
    <property type="project" value="UniProtKB-SubCell"/>
</dbReference>
<feature type="transmembrane region" description="Helical" evidence="3">
    <location>
        <begin position="65"/>
        <end position="87"/>
    </location>
</feature>
<feature type="transmembrane region" description="Helical" evidence="3">
    <location>
        <begin position="93"/>
        <end position="110"/>
    </location>
</feature>
<accession>A0A9D1T647</accession>
<evidence type="ECO:0000256" key="2">
    <source>
        <dbReference type="PIRNR" id="PIRNR016661"/>
    </source>
</evidence>
<reference evidence="4" key="2">
    <citation type="journal article" date="2021" name="PeerJ">
        <title>Extensive microbial diversity within the chicken gut microbiome revealed by metagenomics and culture.</title>
        <authorList>
            <person name="Gilroy R."/>
            <person name="Ravi A."/>
            <person name="Getino M."/>
            <person name="Pursley I."/>
            <person name="Horton D.L."/>
            <person name="Alikhan N.F."/>
            <person name="Baker D."/>
            <person name="Gharbi K."/>
            <person name="Hall N."/>
            <person name="Watson M."/>
            <person name="Adriaenssens E.M."/>
            <person name="Foster-Nyarko E."/>
            <person name="Jarju S."/>
            <person name="Secka A."/>
            <person name="Antonio M."/>
            <person name="Oren A."/>
            <person name="Chaudhuri R.R."/>
            <person name="La Ragione R."/>
            <person name="Hildebrand F."/>
            <person name="Pallen M.J."/>
        </authorList>
    </citation>
    <scope>NUCLEOTIDE SEQUENCE</scope>
    <source>
        <strain evidence="4">ChiBcec2-4451</strain>
    </source>
</reference>
<feature type="transmembrane region" description="Helical" evidence="3">
    <location>
        <begin position="122"/>
        <end position="144"/>
    </location>
</feature>
<gene>
    <name evidence="4" type="ORF">IAA63_09060</name>
</gene>
<evidence type="ECO:0000313" key="4">
    <source>
        <dbReference type="EMBL" id="HIV13270.1"/>
    </source>
</evidence>
<organism evidence="4 5">
    <name type="scientific">Candidatus Pullilachnospira stercoravium</name>
    <dbReference type="NCBI Taxonomy" id="2840913"/>
    <lineage>
        <taxon>Bacteria</taxon>
        <taxon>Bacillati</taxon>
        <taxon>Bacillota</taxon>
        <taxon>Clostridia</taxon>
        <taxon>Lachnospirales</taxon>
        <taxon>Lachnospiraceae</taxon>
        <taxon>Lachnospiraceae incertae sedis</taxon>
        <taxon>Candidatus Pullilachnospira</taxon>
    </lineage>
</organism>
<name>A0A9D1T647_9FIRM</name>
<keyword evidence="2" id="KW-1003">Cell membrane</keyword>
<feature type="transmembrane region" description="Helical" evidence="3">
    <location>
        <begin position="42"/>
        <end position="58"/>
    </location>
</feature>
<dbReference type="GO" id="GO:0015225">
    <property type="term" value="F:biotin transmembrane transporter activity"/>
    <property type="evidence" value="ECO:0007669"/>
    <property type="project" value="UniProtKB-UniRule"/>
</dbReference>
<dbReference type="AlphaFoldDB" id="A0A9D1T647"/>